<comment type="similarity">
    <text evidence="2">Belongs to the major facilitator superfamily.</text>
</comment>
<keyword evidence="10" id="KW-1185">Reference proteome</keyword>
<keyword evidence="3" id="KW-0813">Transport</keyword>
<evidence type="ECO:0000256" key="1">
    <source>
        <dbReference type="ARBA" id="ARBA00004429"/>
    </source>
</evidence>
<sequence>MCKVKYINKVFDINLIKKLIIALTLGLNSGVVYAFLVTTTTTYFKDNNLSLTVIGFLSIKTIPYSFKYLWSPLADCYSIKMFSKNFGLRKSWIMSMQVFLMLTIGFFDYIDIKSISFLVVYLIFIGFIGATYDIAMEAYRIELFSKIKAGIGNAFVVYGFRIGFIISGIFALFLSTIIDWKYVFMILAFFILPCLIVIYFSDEKVTYFQKMVHLNYKEWIINNFIIPFKKLALKPKFGLILTIIAFYKVSDAYLDTLSIPFLMDVGFLKNQIASVAKSCGIVGALIGTLIGGILIAKSQLKYNLLFAEILASITNLQFLIFLKIKNSIILLGLINLIESLSYGISNIILITFMSSLCDKKHLATHYAILISFSGLTKSLISPTSGIVVESFGWQNFFIFSSLLSIPSIFCIYLLYWYKKNFFAKI</sequence>
<comment type="subcellular location">
    <subcellularLocation>
        <location evidence="1">Cell inner membrane</location>
        <topology evidence="1">Multi-pass membrane protein</topology>
    </subcellularLocation>
</comment>
<evidence type="ECO:0000256" key="4">
    <source>
        <dbReference type="ARBA" id="ARBA00022519"/>
    </source>
</evidence>
<dbReference type="Proteomes" id="UP000279470">
    <property type="component" value="Unassembled WGS sequence"/>
</dbReference>
<keyword evidence="5 8" id="KW-0812">Transmembrane</keyword>
<evidence type="ECO:0000256" key="8">
    <source>
        <dbReference type="SAM" id="Phobius"/>
    </source>
</evidence>
<feature type="transmembrane region" description="Helical" evidence="8">
    <location>
        <begin position="328"/>
        <end position="350"/>
    </location>
</feature>
<evidence type="ECO:0000313" key="10">
    <source>
        <dbReference type="Proteomes" id="UP000279470"/>
    </source>
</evidence>
<keyword evidence="4" id="KW-0997">Cell inner membrane</keyword>
<feature type="transmembrane region" description="Helical" evidence="8">
    <location>
        <begin position="274"/>
        <end position="295"/>
    </location>
</feature>
<feature type="transmembrane region" description="Helical" evidence="8">
    <location>
        <begin position="392"/>
        <end position="417"/>
    </location>
</feature>
<dbReference type="Gene3D" id="1.20.1250.20">
    <property type="entry name" value="MFS general substrate transporter like domains"/>
    <property type="match status" value="2"/>
</dbReference>
<evidence type="ECO:0000256" key="6">
    <source>
        <dbReference type="ARBA" id="ARBA00022989"/>
    </source>
</evidence>
<evidence type="ECO:0000313" key="9">
    <source>
        <dbReference type="EMBL" id="RST69951.1"/>
    </source>
</evidence>
<feature type="transmembrane region" description="Helical" evidence="8">
    <location>
        <begin position="49"/>
        <end position="70"/>
    </location>
</feature>
<feature type="transmembrane region" description="Helical" evidence="8">
    <location>
        <begin position="155"/>
        <end position="176"/>
    </location>
</feature>
<keyword evidence="7 8" id="KW-0472">Membrane</keyword>
<dbReference type="Pfam" id="PF07690">
    <property type="entry name" value="MFS_1"/>
    <property type="match status" value="1"/>
</dbReference>
<dbReference type="InterPro" id="IPR011701">
    <property type="entry name" value="MFS"/>
</dbReference>
<dbReference type="AlphaFoldDB" id="A0A429XSF1"/>
<dbReference type="PANTHER" id="PTHR12778:SF10">
    <property type="entry name" value="MAJOR FACILITATOR SUPERFAMILY DOMAIN-CONTAINING PROTEIN 3"/>
    <property type="match status" value="1"/>
</dbReference>
<organism evidence="9 10">
    <name type="scientific">Candidatus Aquarickettsia rohweri</name>
    <dbReference type="NCBI Taxonomy" id="2602574"/>
    <lineage>
        <taxon>Bacteria</taxon>
        <taxon>Pseudomonadati</taxon>
        <taxon>Pseudomonadota</taxon>
        <taxon>Alphaproteobacteria</taxon>
        <taxon>Rickettsiales</taxon>
        <taxon>Candidatus Midichloriaceae</taxon>
        <taxon>Candidatus Aquarickettsia</taxon>
    </lineage>
</organism>
<dbReference type="GO" id="GO:0005886">
    <property type="term" value="C:plasma membrane"/>
    <property type="evidence" value="ECO:0007669"/>
    <property type="project" value="UniProtKB-SubCell"/>
</dbReference>
<keyword evidence="4" id="KW-1003">Cell membrane</keyword>
<feature type="transmembrane region" description="Helical" evidence="8">
    <location>
        <begin position="182"/>
        <end position="201"/>
    </location>
</feature>
<feature type="transmembrane region" description="Helical" evidence="8">
    <location>
        <begin position="115"/>
        <end position="135"/>
    </location>
</feature>
<dbReference type="InterPro" id="IPR036259">
    <property type="entry name" value="MFS_trans_sf"/>
</dbReference>
<protein>
    <submittedName>
        <fullName evidence="9">MFS transporter</fullName>
    </submittedName>
</protein>
<dbReference type="PANTHER" id="PTHR12778">
    <property type="entry name" value="SOLUTE CARRIER FAMILY 33 ACETYL-COA TRANSPORTER -RELATED"/>
    <property type="match status" value="1"/>
</dbReference>
<dbReference type="SUPFAM" id="SSF103473">
    <property type="entry name" value="MFS general substrate transporter"/>
    <property type="match status" value="1"/>
</dbReference>
<proteinExistence type="inferred from homology"/>
<dbReference type="OrthoDB" id="9787815at2"/>
<dbReference type="EMBL" id="RXFM01000020">
    <property type="protein sequence ID" value="RST69951.1"/>
    <property type="molecule type" value="Genomic_DNA"/>
</dbReference>
<feature type="transmembrane region" description="Helical" evidence="8">
    <location>
        <begin position="302"/>
        <end position="322"/>
    </location>
</feature>
<gene>
    <name evidence="9" type="ORF">EIC27_02200</name>
</gene>
<dbReference type="RefSeq" id="WP_126044521.1">
    <property type="nucleotide sequence ID" value="NZ_RXFM01000020.1"/>
</dbReference>
<feature type="transmembrane region" description="Helical" evidence="8">
    <location>
        <begin position="20"/>
        <end position="37"/>
    </location>
</feature>
<feature type="transmembrane region" description="Helical" evidence="8">
    <location>
        <begin position="91"/>
        <end position="109"/>
    </location>
</feature>
<evidence type="ECO:0000256" key="3">
    <source>
        <dbReference type="ARBA" id="ARBA00022448"/>
    </source>
</evidence>
<feature type="transmembrane region" description="Helical" evidence="8">
    <location>
        <begin position="362"/>
        <end position="380"/>
    </location>
</feature>
<accession>A0A429XSF1</accession>
<evidence type="ECO:0000256" key="7">
    <source>
        <dbReference type="ARBA" id="ARBA00023136"/>
    </source>
</evidence>
<evidence type="ECO:0000256" key="5">
    <source>
        <dbReference type="ARBA" id="ARBA00022692"/>
    </source>
</evidence>
<evidence type="ECO:0000256" key="2">
    <source>
        <dbReference type="ARBA" id="ARBA00008335"/>
    </source>
</evidence>
<dbReference type="GO" id="GO:0022857">
    <property type="term" value="F:transmembrane transporter activity"/>
    <property type="evidence" value="ECO:0007669"/>
    <property type="project" value="InterPro"/>
</dbReference>
<dbReference type="InterPro" id="IPR004752">
    <property type="entry name" value="AmpG_permease/AT-1"/>
</dbReference>
<name>A0A429XSF1_9RICK</name>
<comment type="caution">
    <text evidence="9">The sequence shown here is derived from an EMBL/GenBank/DDBJ whole genome shotgun (WGS) entry which is preliminary data.</text>
</comment>
<keyword evidence="6 8" id="KW-1133">Transmembrane helix</keyword>
<reference evidence="10" key="1">
    <citation type="submission" date="2018-11" db="EMBL/GenBank/DDBJ databases">
        <title>Phylogenetic, genomic, and biogeographic characterization of a novel and ubiquitous marine invertebrate-associated Rickettsiales parasite, Candidatus Marinoinvertebrata rohwerii, gen. nov., sp. nov.</title>
        <authorList>
            <person name="Klinges J.G."/>
            <person name="Rosales S.M."/>
            <person name="Mcminds R."/>
            <person name="Shaver E.C."/>
            <person name="Shantz A."/>
            <person name="Peters E.C."/>
            <person name="Burkepile D.E."/>
            <person name="Silliman B.R."/>
            <person name="Vega Thurber R.L."/>
        </authorList>
    </citation>
    <scope>NUCLEOTIDE SEQUENCE [LARGE SCALE GENOMIC DNA]</scope>
    <source>
        <strain evidence="10">a_cerv_44</strain>
    </source>
</reference>